<dbReference type="Pfam" id="PF00270">
    <property type="entry name" value="DEAD"/>
    <property type="match status" value="1"/>
</dbReference>
<proteinExistence type="inferred from homology"/>
<accession>A0A165P334</accession>
<keyword evidence="6 12" id="KW-0067">ATP-binding</keyword>
<dbReference type="AlphaFoldDB" id="A0A165P334"/>
<dbReference type="InterPro" id="IPR014001">
    <property type="entry name" value="Helicase_ATP-bd"/>
</dbReference>
<dbReference type="PROSITE" id="PS51194">
    <property type="entry name" value="HELICASE_CTER"/>
    <property type="match status" value="1"/>
</dbReference>
<reference evidence="17 18" key="1">
    <citation type="journal article" date="2016" name="Mol. Biol. Evol.">
        <title>Comparative Genomics of Early-Diverging Mushroom-Forming Fungi Provides Insights into the Origins of Lignocellulose Decay Capabilities.</title>
        <authorList>
            <person name="Nagy L.G."/>
            <person name="Riley R."/>
            <person name="Tritt A."/>
            <person name="Adam C."/>
            <person name="Daum C."/>
            <person name="Floudas D."/>
            <person name="Sun H."/>
            <person name="Yadav J.S."/>
            <person name="Pangilinan J."/>
            <person name="Larsson K.H."/>
            <person name="Matsuura K."/>
            <person name="Barry K."/>
            <person name="Labutti K."/>
            <person name="Kuo R."/>
            <person name="Ohm R.A."/>
            <person name="Bhattacharya S.S."/>
            <person name="Shirouzu T."/>
            <person name="Yoshinaga Y."/>
            <person name="Martin F.M."/>
            <person name="Grigoriev I.V."/>
            <person name="Hibbett D.S."/>
        </authorList>
    </citation>
    <scope>NUCLEOTIDE SEQUENCE [LARGE SCALE GENOMIC DNA]</scope>
    <source>
        <strain evidence="17 18">L-15889</strain>
    </source>
</reference>
<dbReference type="CDD" id="cd17945">
    <property type="entry name" value="DEADc_DDX23"/>
    <property type="match status" value="1"/>
</dbReference>
<dbReference type="GO" id="GO:0005524">
    <property type="term" value="F:ATP binding"/>
    <property type="evidence" value="ECO:0007669"/>
    <property type="project" value="UniProtKB-KW"/>
</dbReference>
<evidence type="ECO:0000256" key="8">
    <source>
        <dbReference type="ARBA" id="ARBA00037954"/>
    </source>
</evidence>
<dbReference type="EMBL" id="KV429073">
    <property type="protein sequence ID" value="KZT67701.1"/>
    <property type="molecule type" value="Genomic_DNA"/>
</dbReference>
<dbReference type="PROSITE" id="PS51192">
    <property type="entry name" value="HELICASE_ATP_BIND_1"/>
    <property type="match status" value="1"/>
</dbReference>
<dbReference type="Proteomes" id="UP000076727">
    <property type="component" value="Unassembled WGS sequence"/>
</dbReference>
<evidence type="ECO:0000259" key="16">
    <source>
        <dbReference type="PROSITE" id="PS51195"/>
    </source>
</evidence>
<dbReference type="PROSITE" id="PS00039">
    <property type="entry name" value="DEAD_ATP_HELICASE"/>
    <property type="match status" value="1"/>
</dbReference>
<dbReference type="SMART" id="SM00487">
    <property type="entry name" value="DEXDc"/>
    <property type="match status" value="1"/>
</dbReference>
<evidence type="ECO:0000256" key="10">
    <source>
        <dbReference type="ARBA" id="ARBA00047984"/>
    </source>
</evidence>
<keyword evidence="4 12" id="KW-0378">Hydrolase</keyword>
<evidence type="ECO:0000256" key="9">
    <source>
        <dbReference type="ARBA" id="ARBA00038719"/>
    </source>
</evidence>
<dbReference type="InterPro" id="IPR027417">
    <property type="entry name" value="P-loop_NTPase"/>
</dbReference>
<evidence type="ECO:0000259" key="15">
    <source>
        <dbReference type="PROSITE" id="PS51194"/>
    </source>
</evidence>
<comment type="subunit">
    <text evidence="9">Component of the U5 snRNP complex.</text>
</comment>
<evidence type="ECO:0000256" key="1">
    <source>
        <dbReference type="ARBA" id="ARBA00012552"/>
    </source>
</evidence>
<feature type="domain" description="DEAD-box RNA helicase Q" evidence="16">
    <location>
        <begin position="172"/>
        <end position="200"/>
    </location>
</feature>
<gene>
    <name evidence="17" type="ORF">DAEQUDRAFT_377229</name>
</gene>
<sequence>MPPPPPPSGGSNGNGTSNLTVSSEAYAPPMTENEIDAIRSRYLGVDKKKRKIRKMNDRKFVFDWDEQDDTFNAGAPAAVGSTRQGAQIMFGRGHIAGMDDGGGVLPGGRRNGNEGGMQLVDPLERRKAAKSGLDERHWTEKPLDEMKERDWRIFREDFSIAARGGQIPHPLRSWAESIIPQPILDVIERIGYKEPSPIQRQAIPIGLQNRDIIGIAETGSGKTAAFVIPMLAFISKLPPFTDENRHLGPYALILAPTRELAQQIESETKKFAGPLGFTCVSIVGGRAVEEQQFNLRSGAEIIIATPGRLKDVIERHVIVLSQCRYIVMDEADRMVNLGFEVDLTFILDKLPSDTMEGEDQGEQMDVDGETMVKKGRNRVTTLFSATMPPPVERLTKKYLKKPAIITIGEAGRAVDTVEQKVEFVNGDEKKRQKMLEILNSGAYPSPIIAFVNQKKTADMVAKDLQRAGWNAATLHSGKNQEQREAALQSLRTGDSDILVATDLAGRGIDVQDVSLVINYQMANTIEAYVHRIGRTGRAGKQGTAITFLSNDDEEVMYDLKQEISKSPVSKVSAELARHEAAQHKVSREMKRKRDAEDQG</sequence>
<feature type="domain" description="Helicase ATP-binding" evidence="14">
    <location>
        <begin position="203"/>
        <end position="405"/>
    </location>
</feature>
<keyword evidence="5 12" id="KW-0347">Helicase</keyword>
<dbReference type="GO" id="GO:0003676">
    <property type="term" value="F:nucleic acid binding"/>
    <property type="evidence" value="ECO:0007669"/>
    <property type="project" value="InterPro"/>
</dbReference>
<evidence type="ECO:0000256" key="6">
    <source>
        <dbReference type="ARBA" id="ARBA00022840"/>
    </source>
</evidence>
<name>A0A165P334_9APHY</name>
<organism evidence="17 18">
    <name type="scientific">Daedalea quercina L-15889</name>
    <dbReference type="NCBI Taxonomy" id="1314783"/>
    <lineage>
        <taxon>Eukaryota</taxon>
        <taxon>Fungi</taxon>
        <taxon>Dikarya</taxon>
        <taxon>Basidiomycota</taxon>
        <taxon>Agaricomycotina</taxon>
        <taxon>Agaricomycetes</taxon>
        <taxon>Polyporales</taxon>
        <taxon>Fomitopsis</taxon>
    </lineage>
</organism>
<evidence type="ECO:0000256" key="3">
    <source>
        <dbReference type="ARBA" id="ARBA00022741"/>
    </source>
</evidence>
<keyword evidence="18" id="KW-1185">Reference proteome</keyword>
<feature type="short sequence motif" description="Q motif" evidence="11">
    <location>
        <begin position="172"/>
        <end position="200"/>
    </location>
</feature>
<dbReference type="PANTHER" id="PTHR47958">
    <property type="entry name" value="ATP-DEPENDENT RNA HELICASE DBP3"/>
    <property type="match status" value="1"/>
</dbReference>
<dbReference type="PROSITE" id="PS51195">
    <property type="entry name" value="Q_MOTIF"/>
    <property type="match status" value="1"/>
</dbReference>
<evidence type="ECO:0000256" key="7">
    <source>
        <dbReference type="ARBA" id="ARBA00023187"/>
    </source>
</evidence>
<dbReference type="Pfam" id="PF25430">
    <property type="entry name" value="DDX23"/>
    <property type="match status" value="1"/>
</dbReference>
<dbReference type="EC" id="3.6.4.13" evidence="1"/>
<dbReference type="GO" id="GO:0003724">
    <property type="term" value="F:RNA helicase activity"/>
    <property type="evidence" value="ECO:0007669"/>
    <property type="project" value="UniProtKB-EC"/>
</dbReference>
<feature type="region of interest" description="Disordered" evidence="13">
    <location>
        <begin position="1"/>
        <end position="32"/>
    </location>
</feature>
<evidence type="ECO:0000256" key="4">
    <source>
        <dbReference type="ARBA" id="ARBA00022801"/>
    </source>
</evidence>
<dbReference type="InterPro" id="IPR057479">
    <property type="entry name" value="PRP28/DDX23-like_helical"/>
</dbReference>
<evidence type="ECO:0000256" key="5">
    <source>
        <dbReference type="ARBA" id="ARBA00022806"/>
    </source>
</evidence>
<comment type="catalytic activity">
    <reaction evidence="10">
        <text>ATP + H2O = ADP + phosphate + H(+)</text>
        <dbReference type="Rhea" id="RHEA:13065"/>
        <dbReference type="ChEBI" id="CHEBI:15377"/>
        <dbReference type="ChEBI" id="CHEBI:15378"/>
        <dbReference type="ChEBI" id="CHEBI:30616"/>
        <dbReference type="ChEBI" id="CHEBI:43474"/>
        <dbReference type="ChEBI" id="CHEBI:456216"/>
        <dbReference type="EC" id="3.6.4.13"/>
    </reaction>
</comment>
<dbReference type="InterPro" id="IPR001650">
    <property type="entry name" value="Helicase_C-like"/>
</dbReference>
<dbReference type="SUPFAM" id="SSF52540">
    <property type="entry name" value="P-loop containing nucleoside triphosphate hydrolases"/>
    <property type="match status" value="1"/>
</dbReference>
<dbReference type="GO" id="GO:0006397">
    <property type="term" value="P:mRNA processing"/>
    <property type="evidence" value="ECO:0007669"/>
    <property type="project" value="UniProtKB-KW"/>
</dbReference>
<feature type="domain" description="Helicase C-terminal" evidence="15">
    <location>
        <begin position="416"/>
        <end position="579"/>
    </location>
</feature>
<dbReference type="SMART" id="SM00490">
    <property type="entry name" value="HELICc"/>
    <property type="match status" value="1"/>
</dbReference>
<dbReference type="InterPro" id="IPR014014">
    <property type="entry name" value="RNA_helicase_DEAD_Q_motif"/>
</dbReference>
<evidence type="ECO:0000256" key="2">
    <source>
        <dbReference type="ARBA" id="ARBA00022664"/>
    </source>
</evidence>
<keyword evidence="7" id="KW-0508">mRNA splicing</keyword>
<dbReference type="InterPro" id="IPR000629">
    <property type="entry name" value="RNA-helicase_DEAD-box_CS"/>
</dbReference>
<dbReference type="Pfam" id="PF00271">
    <property type="entry name" value="Helicase_C"/>
    <property type="match status" value="1"/>
</dbReference>
<evidence type="ECO:0000313" key="18">
    <source>
        <dbReference type="Proteomes" id="UP000076727"/>
    </source>
</evidence>
<dbReference type="CDD" id="cd18787">
    <property type="entry name" value="SF2_C_DEAD"/>
    <property type="match status" value="1"/>
</dbReference>
<protein>
    <recommendedName>
        <fullName evidence="1">RNA helicase</fullName>
        <ecNumber evidence="1">3.6.4.13</ecNumber>
    </recommendedName>
</protein>
<evidence type="ECO:0000259" key="14">
    <source>
        <dbReference type="PROSITE" id="PS51192"/>
    </source>
</evidence>
<dbReference type="GO" id="GO:0008380">
    <property type="term" value="P:RNA splicing"/>
    <property type="evidence" value="ECO:0007669"/>
    <property type="project" value="UniProtKB-KW"/>
</dbReference>
<dbReference type="GO" id="GO:0016787">
    <property type="term" value="F:hydrolase activity"/>
    <property type="evidence" value="ECO:0007669"/>
    <property type="project" value="UniProtKB-KW"/>
</dbReference>
<dbReference type="STRING" id="1314783.A0A165P334"/>
<evidence type="ECO:0000256" key="13">
    <source>
        <dbReference type="SAM" id="MobiDB-lite"/>
    </source>
</evidence>
<evidence type="ECO:0000256" key="11">
    <source>
        <dbReference type="PROSITE-ProRule" id="PRU00552"/>
    </source>
</evidence>
<dbReference type="InterPro" id="IPR011545">
    <property type="entry name" value="DEAD/DEAH_box_helicase_dom"/>
</dbReference>
<evidence type="ECO:0000256" key="12">
    <source>
        <dbReference type="RuleBase" id="RU000492"/>
    </source>
</evidence>
<keyword evidence="2" id="KW-0507">mRNA processing</keyword>
<dbReference type="OrthoDB" id="196131at2759"/>
<comment type="similarity">
    <text evidence="8">Belongs to the DEAD box helicase family. DDX23/PRP28 subfamily.</text>
</comment>
<feature type="region of interest" description="Disordered" evidence="13">
    <location>
        <begin position="577"/>
        <end position="599"/>
    </location>
</feature>
<evidence type="ECO:0000313" key="17">
    <source>
        <dbReference type="EMBL" id="KZT67701.1"/>
    </source>
</evidence>
<keyword evidence="3 12" id="KW-0547">Nucleotide-binding</keyword>
<dbReference type="Gene3D" id="3.40.50.300">
    <property type="entry name" value="P-loop containing nucleotide triphosphate hydrolases"/>
    <property type="match status" value="2"/>
</dbReference>